<reference evidence="1" key="1">
    <citation type="submission" date="2019-02" db="EMBL/GenBank/DDBJ databases">
        <authorList>
            <person name="Gruber-Vodicka R. H."/>
            <person name="Seah K. B. B."/>
        </authorList>
    </citation>
    <scope>NUCLEOTIDE SEQUENCE</scope>
    <source>
        <strain evidence="1">BECK_S127</strain>
    </source>
</reference>
<dbReference type="InterPro" id="IPR025427">
    <property type="entry name" value="DUF4160"/>
</dbReference>
<gene>
    <name evidence="1" type="ORF">BECKSD772D_GA0070982_11296</name>
</gene>
<dbReference type="EMBL" id="CAADHB010000129">
    <property type="protein sequence ID" value="VFK80572.1"/>
    <property type="molecule type" value="Genomic_DNA"/>
</dbReference>
<dbReference type="AlphaFoldDB" id="A0A451BQJ3"/>
<proteinExistence type="predicted"/>
<evidence type="ECO:0000313" key="1">
    <source>
        <dbReference type="EMBL" id="VFK80572.1"/>
    </source>
</evidence>
<sequence>MPEIARFLGIVISMYFDEHNPPHFHVRYNEYRASVNIKDLNIISGFLPARVRGIVTEWAELHQDELLGMWETKDFHAIAPLV</sequence>
<protein>
    <recommendedName>
        <fullName evidence="2">DUF4160 domain-containing protein</fullName>
    </recommendedName>
</protein>
<organism evidence="1">
    <name type="scientific">Candidatus Kentrum sp. SD</name>
    <dbReference type="NCBI Taxonomy" id="2126332"/>
    <lineage>
        <taxon>Bacteria</taxon>
        <taxon>Pseudomonadati</taxon>
        <taxon>Pseudomonadota</taxon>
        <taxon>Gammaproteobacteria</taxon>
        <taxon>Candidatus Kentrum</taxon>
    </lineage>
</organism>
<name>A0A451BQJ3_9GAMM</name>
<evidence type="ECO:0008006" key="2">
    <source>
        <dbReference type="Google" id="ProtNLM"/>
    </source>
</evidence>
<accession>A0A451BQJ3</accession>
<dbReference type="Pfam" id="PF13711">
    <property type="entry name" value="DUF4160"/>
    <property type="match status" value="1"/>
</dbReference>